<protein>
    <submittedName>
        <fullName evidence="1">Uncharacterized protein</fullName>
    </submittedName>
</protein>
<proteinExistence type="predicted"/>
<evidence type="ECO:0000313" key="2">
    <source>
        <dbReference type="Proteomes" id="UP000828251"/>
    </source>
</evidence>
<comment type="caution">
    <text evidence="1">The sequence shown here is derived from an EMBL/GenBank/DDBJ whole genome shotgun (WGS) entry which is preliminary data.</text>
</comment>
<sequence length="49" mass="5339">MAKVPAEIERVVSVPKFKQHKVSKVRDFLPGCGTVIAPIFGSSKQITVD</sequence>
<keyword evidence="2" id="KW-1185">Reference proteome</keyword>
<accession>A0A9D3ZQF1</accession>
<reference evidence="1 2" key="1">
    <citation type="journal article" date="2021" name="Plant Biotechnol. J.">
        <title>Multi-omics assisted identification of the key and species-specific regulatory components of drought-tolerant mechanisms in Gossypium stocksii.</title>
        <authorList>
            <person name="Yu D."/>
            <person name="Ke L."/>
            <person name="Zhang D."/>
            <person name="Wu Y."/>
            <person name="Sun Y."/>
            <person name="Mei J."/>
            <person name="Sun J."/>
            <person name="Sun Y."/>
        </authorList>
    </citation>
    <scope>NUCLEOTIDE SEQUENCE [LARGE SCALE GENOMIC DNA]</scope>
    <source>
        <strain evidence="2">cv. E1</strain>
        <tissue evidence="1">Leaf</tissue>
    </source>
</reference>
<name>A0A9D3ZQF1_9ROSI</name>
<organism evidence="1 2">
    <name type="scientific">Gossypium stocksii</name>
    <dbReference type="NCBI Taxonomy" id="47602"/>
    <lineage>
        <taxon>Eukaryota</taxon>
        <taxon>Viridiplantae</taxon>
        <taxon>Streptophyta</taxon>
        <taxon>Embryophyta</taxon>
        <taxon>Tracheophyta</taxon>
        <taxon>Spermatophyta</taxon>
        <taxon>Magnoliopsida</taxon>
        <taxon>eudicotyledons</taxon>
        <taxon>Gunneridae</taxon>
        <taxon>Pentapetalae</taxon>
        <taxon>rosids</taxon>
        <taxon>malvids</taxon>
        <taxon>Malvales</taxon>
        <taxon>Malvaceae</taxon>
        <taxon>Malvoideae</taxon>
        <taxon>Gossypium</taxon>
    </lineage>
</organism>
<gene>
    <name evidence="1" type="ORF">J1N35_034322</name>
</gene>
<evidence type="ECO:0000313" key="1">
    <source>
        <dbReference type="EMBL" id="KAH1056257.1"/>
    </source>
</evidence>
<dbReference type="EMBL" id="JAIQCV010000010">
    <property type="protein sequence ID" value="KAH1056257.1"/>
    <property type="molecule type" value="Genomic_DNA"/>
</dbReference>
<dbReference type="AlphaFoldDB" id="A0A9D3ZQF1"/>
<dbReference type="Proteomes" id="UP000828251">
    <property type="component" value="Unassembled WGS sequence"/>
</dbReference>